<evidence type="ECO:0000313" key="1">
    <source>
        <dbReference type="EMBL" id="SHF44164.1"/>
    </source>
</evidence>
<dbReference type="AlphaFoldDB" id="A0A1M5BNN4"/>
<dbReference type="EMBL" id="FQUE01000006">
    <property type="protein sequence ID" value="SHF44164.1"/>
    <property type="molecule type" value="Genomic_DNA"/>
</dbReference>
<name>A0A1M5BNN4_LOKAT</name>
<proteinExistence type="predicted"/>
<dbReference type="STRING" id="366533.SAMN05444339_106100"/>
<accession>A0A1M5BNN4</accession>
<dbReference type="Proteomes" id="UP000183987">
    <property type="component" value="Unassembled WGS sequence"/>
</dbReference>
<evidence type="ECO:0008006" key="3">
    <source>
        <dbReference type="Google" id="ProtNLM"/>
    </source>
</evidence>
<sequence length="345" mass="37517">MTPVAVVQAFTAQAAHCANLDSPFLARLCTLLATREWPAGPIRDRIFSWPGNPSHRADAVPLRLCGALHALRLKGDAALMLAYPPHDVSDEDLWRAVGAALTDHAAEIDRFIDSPPQTNEVRRAGGIIAAAHWLHARHPLPFRLTELGASGGLNLMFDHFALALPGKTLGPQVPALTLTPTWTGPLPPDSAPQIVERTGFDLNPLNPAVPDDALRLQAYLWADQPHRMDLTRAAMKVATGPVIRADAIDGLTPRLTHVPGQLHLIYHTIAWQYFPFERQAMGRDRIAAAGAAATAYNPLAWLGMEADGTDAPGAALTLRIWPGDITVQLARMDFHGRWIDWTAPD</sequence>
<dbReference type="OrthoDB" id="7666987at2"/>
<protein>
    <recommendedName>
        <fullName evidence="3">DUF2332 domain-containing protein</fullName>
    </recommendedName>
</protein>
<reference evidence="2" key="1">
    <citation type="submission" date="2016-11" db="EMBL/GenBank/DDBJ databases">
        <authorList>
            <person name="Varghese N."/>
            <person name="Submissions S."/>
        </authorList>
    </citation>
    <scope>NUCLEOTIDE SEQUENCE [LARGE SCALE GENOMIC DNA]</scope>
    <source>
        <strain evidence="2">DSM 29326</strain>
    </source>
</reference>
<dbReference type="Pfam" id="PF10094">
    <property type="entry name" value="DUF2332"/>
    <property type="match status" value="1"/>
</dbReference>
<gene>
    <name evidence="1" type="ORF">SAMN05444339_106100</name>
</gene>
<dbReference type="PIRSF" id="PIRSF012608">
    <property type="entry name" value="UCP012608"/>
    <property type="match status" value="1"/>
</dbReference>
<evidence type="ECO:0000313" key="2">
    <source>
        <dbReference type="Proteomes" id="UP000183987"/>
    </source>
</evidence>
<keyword evidence="2" id="KW-1185">Reference proteome</keyword>
<dbReference type="InterPro" id="IPR011200">
    <property type="entry name" value="UCP012608"/>
</dbReference>
<organism evidence="1 2">
    <name type="scientific">Loktanella atrilutea</name>
    <dbReference type="NCBI Taxonomy" id="366533"/>
    <lineage>
        <taxon>Bacteria</taxon>
        <taxon>Pseudomonadati</taxon>
        <taxon>Pseudomonadota</taxon>
        <taxon>Alphaproteobacteria</taxon>
        <taxon>Rhodobacterales</taxon>
        <taxon>Roseobacteraceae</taxon>
        <taxon>Loktanella</taxon>
    </lineage>
</organism>